<dbReference type="SMART" id="SM00448">
    <property type="entry name" value="REC"/>
    <property type="match status" value="1"/>
</dbReference>
<dbReference type="PANTHER" id="PTHR43719">
    <property type="entry name" value="TWO-COMPONENT HISTIDINE KINASE"/>
    <property type="match status" value="1"/>
</dbReference>
<dbReference type="Gene3D" id="3.40.50.2300">
    <property type="match status" value="1"/>
</dbReference>
<evidence type="ECO:0000256" key="1">
    <source>
        <dbReference type="ARBA" id="ARBA00018672"/>
    </source>
</evidence>
<proteinExistence type="predicted"/>
<dbReference type="Pfam" id="PF06580">
    <property type="entry name" value="His_kinase"/>
    <property type="match status" value="1"/>
</dbReference>
<gene>
    <name evidence="6" type="ORF">APZ18_08635</name>
</gene>
<dbReference type="AlphaFoldDB" id="A0AAW3JR08"/>
<protein>
    <recommendedName>
        <fullName evidence="1">Stage 0 sporulation protein A homolog</fullName>
    </recommendedName>
</protein>
<evidence type="ECO:0000256" key="3">
    <source>
        <dbReference type="ARBA" id="ARBA00024867"/>
    </source>
</evidence>
<comment type="function">
    <text evidence="3">May play the central regulatory role in sporulation. It may be an element of the effector pathway responsible for the activation of sporulation genes in response to nutritional stress. Spo0A may act in concert with spo0H (a sigma factor) to control the expression of some genes that are critical to the sporulation process.</text>
</comment>
<dbReference type="InterPro" id="IPR001789">
    <property type="entry name" value="Sig_transdc_resp-reg_receiver"/>
</dbReference>
<dbReference type="SUPFAM" id="SSF55874">
    <property type="entry name" value="ATPase domain of HSP90 chaperone/DNA topoisomerase II/histidine kinase"/>
    <property type="match status" value="1"/>
</dbReference>
<dbReference type="InterPro" id="IPR011006">
    <property type="entry name" value="CheY-like_superfamily"/>
</dbReference>
<evidence type="ECO:0000259" key="5">
    <source>
        <dbReference type="PROSITE" id="PS50110"/>
    </source>
</evidence>
<feature type="domain" description="Response regulatory" evidence="5">
    <location>
        <begin position="19"/>
        <end position="140"/>
    </location>
</feature>
<sequence>MKYVLQDEIEGYGHFNNEKILIVDDNDTNLFVVKTILEDRGLIVDTALSGSEGIARFKHSGENEYRIVFLDINMYDMNGYEVSKKIRVLSRNDAEKVPIYALSANIFAKDRNKAKDSGMNGYVTKPINYKELFSLISETIKEQDEIFDEDTIGKNVINEKTDYDEKNKNYILDNLGQHFVFNALNTIKGAVITGSENTCSMINDLSDYMQYRLNTLRDDNRTVSLMEEIRHLKAYTRLEMARFSYIDIDIKEVPEKIKDYQIPAMSLMFIVENSIKHGVRPLKNDMGKKAEVKVTAEAVDYGAEIYIEDNGIGFEKQNTKFLEEFGGLSYTKYRLMKLCHSEFVIESKKGMGTRVRILLEDMEECI</sequence>
<dbReference type="PROSITE" id="PS50110">
    <property type="entry name" value="RESPONSE_REGULATORY"/>
    <property type="match status" value="1"/>
</dbReference>
<dbReference type="EMBL" id="LLKB01000005">
    <property type="protein sequence ID" value="KQC84785.1"/>
    <property type="molecule type" value="Genomic_DNA"/>
</dbReference>
<name>A0AAW3JR08_9FIRM</name>
<evidence type="ECO:0000313" key="7">
    <source>
        <dbReference type="Proteomes" id="UP000050833"/>
    </source>
</evidence>
<organism evidence="6 7">
    <name type="scientific">Butyribacter intestini</name>
    <dbReference type="NCBI Taxonomy" id="1703332"/>
    <lineage>
        <taxon>Bacteria</taxon>
        <taxon>Bacillati</taxon>
        <taxon>Bacillota</taxon>
        <taxon>Clostridia</taxon>
        <taxon>Lachnospirales</taxon>
        <taxon>Lachnospiraceae</taxon>
        <taxon>Butyribacter</taxon>
    </lineage>
</organism>
<comment type="caution">
    <text evidence="6">The sequence shown here is derived from an EMBL/GenBank/DDBJ whole genome shotgun (WGS) entry which is preliminary data.</text>
</comment>
<accession>A0AAW3JR08</accession>
<evidence type="ECO:0000256" key="2">
    <source>
        <dbReference type="ARBA" id="ARBA00022553"/>
    </source>
</evidence>
<reference evidence="6 7" key="1">
    <citation type="submission" date="2015-10" db="EMBL/GenBank/DDBJ databases">
        <title>Butyribacter intestini gen. nov., sp. nov., a butyric acid-producing bacterium of the family Lachnospiraceae isolated from the human faeces.</title>
        <authorList>
            <person name="Zou Y."/>
            <person name="Xue W."/>
            <person name="Luo G."/>
            <person name="Lv M."/>
        </authorList>
    </citation>
    <scope>NUCLEOTIDE SEQUENCE [LARGE SCALE GENOMIC DNA]</scope>
    <source>
        <strain evidence="6 7">TF01-11</strain>
    </source>
</reference>
<dbReference type="PANTHER" id="PTHR43719:SF28">
    <property type="entry name" value="PEROXIDE STRESS-ACTIVATED HISTIDINE KINASE MAK1-RELATED"/>
    <property type="match status" value="1"/>
</dbReference>
<keyword evidence="7" id="KW-1185">Reference proteome</keyword>
<evidence type="ECO:0000313" key="6">
    <source>
        <dbReference type="EMBL" id="KQC84785.1"/>
    </source>
</evidence>
<dbReference type="Pfam" id="PF00072">
    <property type="entry name" value="Response_reg"/>
    <property type="match status" value="1"/>
</dbReference>
<dbReference type="InterPro" id="IPR010559">
    <property type="entry name" value="Sig_transdc_His_kin_internal"/>
</dbReference>
<keyword evidence="2 4" id="KW-0597">Phosphoprotein</keyword>
<dbReference type="GO" id="GO:0000155">
    <property type="term" value="F:phosphorelay sensor kinase activity"/>
    <property type="evidence" value="ECO:0007669"/>
    <property type="project" value="InterPro"/>
</dbReference>
<dbReference type="SUPFAM" id="SSF52172">
    <property type="entry name" value="CheY-like"/>
    <property type="match status" value="1"/>
</dbReference>
<dbReference type="Proteomes" id="UP000050833">
    <property type="component" value="Unassembled WGS sequence"/>
</dbReference>
<dbReference type="Gene3D" id="3.30.565.10">
    <property type="entry name" value="Histidine kinase-like ATPase, C-terminal domain"/>
    <property type="match status" value="1"/>
</dbReference>
<feature type="modified residue" description="4-aspartylphosphate" evidence="4">
    <location>
        <position position="71"/>
    </location>
</feature>
<dbReference type="Pfam" id="PF02518">
    <property type="entry name" value="HATPase_c"/>
    <property type="match status" value="1"/>
</dbReference>
<dbReference type="InterPro" id="IPR003594">
    <property type="entry name" value="HATPase_dom"/>
</dbReference>
<evidence type="ECO:0000256" key="4">
    <source>
        <dbReference type="PROSITE-ProRule" id="PRU00169"/>
    </source>
</evidence>
<dbReference type="InterPro" id="IPR036890">
    <property type="entry name" value="HATPase_C_sf"/>
</dbReference>
<dbReference type="InterPro" id="IPR050956">
    <property type="entry name" value="2C_system_His_kinase"/>
</dbReference>
<dbReference type="RefSeq" id="WP_055943888.1">
    <property type="nucleotide sequence ID" value="NZ_JAQDCV010000002.1"/>
</dbReference>
<dbReference type="GO" id="GO:0016020">
    <property type="term" value="C:membrane"/>
    <property type="evidence" value="ECO:0007669"/>
    <property type="project" value="InterPro"/>
</dbReference>
<dbReference type="CDD" id="cd17546">
    <property type="entry name" value="REC_hyHK_CKI1_RcsC-like"/>
    <property type="match status" value="1"/>
</dbReference>